<evidence type="ECO:0000259" key="17">
    <source>
        <dbReference type="Pfam" id="PF00205"/>
    </source>
</evidence>
<organism evidence="20 21">
    <name type="scientific">Tuber borchii</name>
    <name type="common">White truffle</name>
    <dbReference type="NCBI Taxonomy" id="42251"/>
    <lineage>
        <taxon>Eukaryota</taxon>
        <taxon>Fungi</taxon>
        <taxon>Dikarya</taxon>
        <taxon>Ascomycota</taxon>
        <taxon>Pezizomycotina</taxon>
        <taxon>Pezizomycetes</taxon>
        <taxon>Pezizales</taxon>
        <taxon>Tuberaceae</taxon>
        <taxon>Tuber</taxon>
    </lineage>
</organism>
<evidence type="ECO:0000256" key="14">
    <source>
        <dbReference type="ARBA" id="ARBA00070390"/>
    </source>
</evidence>
<dbReference type="InterPro" id="IPR012001">
    <property type="entry name" value="Thiamin_PyroP_enz_TPP-bd_dom"/>
</dbReference>
<dbReference type="SUPFAM" id="SSF52518">
    <property type="entry name" value="Thiamin diphosphate-binding fold (THDP-binding)"/>
    <property type="match status" value="2"/>
</dbReference>
<comment type="catalytic activity">
    <reaction evidence="11">
        <text>an (R)-2-hydroxy-long-chain-fatty acyl-CoA = a long-chain fatty aldehyde + formyl-CoA</text>
        <dbReference type="Rhea" id="RHEA:67444"/>
        <dbReference type="ChEBI" id="CHEBI:17176"/>
        <dbReference type="ChEBI" id="CHEBI:57376"/>
        <dbReference type="ChEBI" id="CHEBI:170012"/>
        <dbReference type="EC" id="4.1.2.63"/>
    </reaction>
    <physiologicalReaction direction="left-to-right" evidence="11">
        <dbReference type="Rhea" id="RHEA:67445"/>
    </physiologicalReaction>
</comment>
<dbReference type="PANTHER" id="PTHR43710:SF2">
    <property type="entry name" value="2-HYDROXYACYL-COA LYASE 1"/>
    <property type="match status" value="1"/>
</dbReference>
<evidence type="ECO:0000313" key="20">
    <source>
        <dbReference type="EMBL" id="PUU82878.1"/>
    </source>
</evidence>
<dbReference type="OrthoDB" id="10006023at2759"/>
<dbReference type="SUPFAM" id="SSF52467">
    <property type="entry name" value="DHS-like NAD/FAD-binding domain"/>
    <property type="match status" value="1"/>
</dbReference>
<evidence type="ECO:0000259" key="19">
    <source>
        <dbReference type="Pfam" id="PF02776"/>
    </source>
</evidence>
<feature type="domain" description="Thiamine pyrophosphate enzyme central" evidence="17">
    <location>
        <begin position="323"/>
        <end position="451"/>
    </location>
</feature>
<evidence type="ECO:0000256" key="1">
    <source>
        <dbReference type="ARBA" id="ARBA00001946"/>
    </source>
</evidence>
<dbReference type="InterPro" id="IPR029035">
    <property type="entry name" value="DHS-like_NAD/FAD-binding_dom"/>
</dbReference>
<dbReference type="GO" id="GO:0005782">
    <property type="term" value="C:peroxisomal matrix"/>
    <property type="evidence" value="ECO:0007669"/>
    <property type="project" value="UniProtKB-SubCell"/>
</dbReference>
<dbReference type="Gene3D" id="3.40.50.1220">
    <property type="entry name" value="TPP-binding domain"/>
    <property type="match status" value="1"/>
</dbReference>
<reference evidence="20 21" key="1">
    <citation type="submission" date="2017-04" db="EMBL/GenBank/DDBJ databases">
        <title>Draft genome sequence of Tuber borchii Vittad., a whitish edible truffle.</title>
        <authorList>
            <consortium name="DOE Joint Genome Institute"/>
            <person name="Murat C."/>
            <person name="Kuo A."/>
            <person name="Barry K.W."/>
            <person name="Clum A."/>
            <person name="Dockter R.B."/>
            <person name="Fauchery L."/>
            <person name="Iotti M."/>
            <person name="Kohler A."/>
            <person name="Labutti K."/>
            <person name="Lindquist E.A."/>
            <person name="Lipzen A."/>
            <person name="Ohm R.A."/>
            <person name="Wang M."/>
            <person name="Grigoriev I.V."/>
            <person name="Zambonelli A."/>
            <person name="Martin F.M."/>
        </authorList>
    </citation>
    <scope>NUCLEOTIDE SEQUENCE [LARGE SCALE GENOMIC DNA]</scope>
    <source>
        <strain evidence="20 21">Tbo3840</strain>
    </source>
</reference>
<feature type="compositionally biased region" description="Polar residues" evidence="16">
    <location>
        <begin position="730"/>
        <end position="739"/>
    </location>
</feature>
<evidence type="ECO:0000256" key="5">
    <source>
        <dbReference type="ARBA" id="ARBA00022723"/>
    </source>
</evidence>
<dbReference type="Pfam" id="PF02775">
    <property type="entry name" value="TPP_enzyme_C"/>
    <property type="match status" value="1"/>
</dbReference>
<proteinExistence type="inferred from homology"/>
<evidence type="ECO:0000256" key="13">
    <source>
        <dbReference type="ARBA" id="ARBA00059692"/>
    </source>
</evidence>
<feature type="domain" description="Thiamine pyrophosphate enzyme N-terminal TPP-binding" evidence="19">
    <location>
        <begin position="133"/>
        <end position="249"/>
    </location>
</feature>
<evidence type="ECO:0000259" key="18">
    <source>
        <dbReference type="Pfam" id="PF02775"/>
    </source>
</evidence>
<keyword evidence="8" id="KW-0576">Peroxisome</keyword>
<keyword evidence="5" id="KW-0479">Metal-binding</keyword>
<dbReference type="FunFam" id="3.40.50.970:FF:000054">
    <property type="entry name" value="Putative 2-hydroxyphytanoyl-CoA lyase"/>
    <property type="match status" value="1"/>
</dbReference>
<comment type="function">
    <text evidence="13">Catalyzes a carbon-carbon cleavage reaction; cleaves a 2-hydroxy-3-methylacyl-CoA into formyl-CoA and a 2-methyl-branched fatty aldehyde.</text>
</comment>
<dbReference type="Pfam" id="PF02776">
    <property type="entry name" value="TPP_enzyme_N"/>
    <property type="match status" value="1"/>
</dbReference>
<dbReference type="STRING" id="42251.A0A2T7A589"/>
<keyword evidence="7 15" id="KW-0786">Thiamine pyrophosphate</keyword>
<evidence type="ECO:0000256" key="15">
    <source>
        <dbReference type="RuleBase" id="RU362132"/>
    </source>
</evidence>
<keyword evidence="9" id="KW-0456">Lyase</keyword>
<name>A0A2T7A589_TUBBO</name>
<dbReference type="CDD" id="cd02004">
    <property type="entry name" value="TPP_BZL_OCoD_HPCL"/>
    <property type="match status" value="1"/>
</dbReference>
<evidence type="ECO:0000256" key="12">
    <source>
        <dbReference type="ARBA" id="ARBA00044518"/>
    </source>
</evidence>
<dbReference type="InterPro" id="IPR029061">
    <property type="entry name" value="THDP-binding"/>
</dbReference>
<accession>A0A2T7A589</accession>
<dbReference type="GO" id="GO:0001561">
    <property type="term" value="P:fatty acid alpha-oxidation"/>
    <property type="evidence" value="ECO:0007669"/>
    <property type="project" value="TreeGrafter"/>
</dbReference>
<dbReference type="GO" id="GO:0106359">
    <property type="term" value="F:2-hydroxyacyl-CoA lyase activity"/>
    <property type="evidence" value="ECO:0007669"/>
    <property type="project" value="UniProtKB-EC"/>
</dbReference>
<comment type="catalytic activity">
    <reaction evidence="10">
        <text>a 2-hydroxy-3-methyl fatty acyl-CoA = a 2-methyl-branched fatty aldehyde + formyl-CoA</text>
        <dbReference type="Rhea" id="RHEA:25375"/>
        <dbReference type="ChEBI" id="CHEBI:49188"/>
        <dbReference type="ChEBI" id="CHEBI:57376"/>
        <dbReference type="ChEBI" id="CHEBI:58783"/>
        <dbReference type="EC" id="4.1.2.63"/>
    </reaction>
    <physiologicalReaction direction="left-to-right" evidence="10">
        <dbReference type="Rhea" id="RHEA:25376"/>
    </physiologicalReaction>
</comment>
<dbReference type="Proteomes" id="UP000244722">
    <property type="component" value="Unassembled WGS sequence"/>
</dbReference>
<dbReference type="EC" id="4.1.2.63" evidence="12"/>
<evidence type="ECO:0000256" key="3">
    <source>
        <dbReference type="ARBA" id="ARBA00004253"/>
    </source>
</evidence>
<comment type="caution">
    <text evidence="20">The sequence shown here is derived from an EMBL/GenBank/DDBJ whole genome shotgun (WGS) entry which is preliminary data.</text>
</comment>
<comment type="similarity">
    <text evidence="4 15">Belongs to the TPP enzyme family.</text>
</comment>
<gene>
    <name evidence="20" type="ORF">B9Z19DRAFT_1105490</name>
</gene>
<dbReference type="GO" id="GO:0000287">
    <property type="term" value="F:magnesium ion binding"/>
    <property type="evidence" value="ECO:0007669"/>
    <property type="project" value="InterPro"/>
</dbReference>
<dbReference type="InterPro" id="IPR012000">
    <property type="entry name" value="Thiamin_PyroP_enz_cen_dom"/>
</dbReference>
<evidence type="ECO:0000256" key="6">
    <source>
        <dbReference type="ARBA" id="ARBA00022842"/>
    </source>
</evidence>
<dbReference type="AlphaFoldDB" id="A0A2T7A589"/>
<evidence type="ECO:0000256" key="7">
    <source>
        <dbReference type="ARBA" id="ARBA00023052"/>
    </source>
</evidence>
<dbReference type="InterPro" id="IPR045025">
    <property type="entry name" value="HACL1-like"/>
</dbReference>
<evidence type="ECO:0000256" key="11">
    <source>
        <dbReference type="ARBA" id="ARBA00044454"/>
    </source>
</evidence>
<protein>
    <recommendedName>
        <fullName evidence="14">2-hydroxyacyl-CoA lyase</fullName>
        <ecNumber evidence="12">4.1.2.63</ecNumber>
    </recommendedName>
</protein>
<feature type="region of interest" description="Disordered" evidence="16">
    <location>
        <begin position="716"/>
        <end position="739"/>
    </location>
</feature>
<dbReference type="PANTHER" id="PTHR43710">
    <property type="entry name" value="2-HYDROXYACYL-COA LYASE"/>
    <property type="match status" value="1"/>
</dbReference>
<comment type="cofactor">
    <cofactor evidence="2">
        <name>thiamine diphosphate</name>
        <dbReference type="ChEBI" id="CHEBI:58937"/>
    </cofactor>
</comment>
<keyword evidence="21" id="KW-1185">Reference proteome</keyword>
<sequence>MDTSSVSPVVCGLFQTPDHISRLARPTSVTAVTKRNCDSEISRQEHLIAASILITVQNIVNIEASAIKNPWAGCKVIVQFRHSGAITTTQEMVETQTQPHLITAATHIPVPLEEKQKQTKEETMPHQPPPIHTGAQLIAHSLKSLDVRIIFGIVGIPVIEVAEACLALGIKFVSFRNEQAASYAASAYGYLTGRPGVCLVVGGPGVLHSMAGVGNSMANATYPLLLLAGSAETSAGPTKGAFQQLDAVSLLAPHTKFAVRPPSLEDLPRSIRDAYRFAFYGRPGVGFVDLPADYIQGVPKEVVQVERVEEQPRILGDERRVMAVAEALKRAERPLVVIGKGAAYARAEGVLREFIDATKIPFLPTPQGKGVLPDDHPLNTSSARSAALAGTDVVLLVGARLNWMLHFGEPPKWSAGVRIAQIDISPEELDRGTTDPTLSIHGDITSVIPQLKLHLANYHHLSSPWSNTLSASATKNLAIARAKASTPTNPLTYHRTFALIKSALESLSPGGADNLVYISEGANTMDISRSIFTVSQPRQRLDAGTYATMGVGLGYAIAAEMAYNHTHEATPSPSSPPIRKRIISIEGDSALGFSLPEIETMSRYRLPIIIFVINNGGVYHGISDNTPSWGADWWDGDKQGKRRDVLLTSTALGFETGYDVVAGGLGGRGWKVVDEEGLVRAVREAWEHRDGPSVVNVIVASGVGGRLEFGWLGKGKGGEKEKGDGGTPHDQCNATYMCK</sequence>
<comment type="subcellular location">
    <subcellularLocation>
        <location evidence="3">Peroxisome matrix</location>
    </subcellularLocation>
</comment>
<evidence type="ECO:0000256" key="8">
    <source>
        <dbReference type="ARBA" id="ARBA00023140"/>
    </source>
</evidence>
<dbReference type="Gene3D" id="3.40.50.970">
    <property type="match status" value="2"/>
</dbReference>
<evidence type="ECO:0000256" key="2">
    <source>
        <dbReference type="ARBA" id="ARBA00001964"/>
    </source>
</evidence>
<feature type="domain" description="Thiamine pyrophosphate enzyme TPP-binding" evidence="18">
    <location>
        <begin position="521"/>
        <end position="697"/>
    </location>
</feature>
<evidence type="ECO:0000256" key="16">
    <source>
        <dbReference type="SAM" id="MobiDB-lite"/>
    </source>
</evidence>
<evidence type="ECO:0000256" key="9">
    <source>
        <dbReference type="ARBA" id="ARBA00023239"/>
    </source>
</evidence>
<evidence type="ECO:0000256" key="10">
    <source>
        <dbReference type="ARBA" id="ARBA00044451"/>
    </source>
</evidence>
<comment type="cofactor">
    <cofactor evidence="1">
        <name>Mg(2+)</name>
        <dbReference type="ChEBI" id="CHEBI:18420"/>
    </cofactor>
</comment>
<dbReference type="EMBL" id="NESQ01000020">
    <property type="protein sequence ID" value="PUU82878.1"/>
    <property type="molecule type" value="Genomic_DNA"/>
</dbReference>
<evidence type="ECO:0000256" key="4">
    <source>
        <dbReference type="ARBA" id="ARBA00007812"/>
    </source>
</evidence>
<dbReference type="InterPro" id="IPR011766">
    <property type="entry name" value="TPP_enzyme_TPP-bd"/>
</dbReference>
<evidence type="ECO:0000313" key="21">
    <source>
        <dbReference type="Proteomes" id="UP000244722"/>
    </source>
</evidence>
<dbReference type="GO" id="GO:0030976">
    <property type="term" value="F:thiamine pyrophosphate binding"/>
    <property type="evidence" value="ECO:0007669"/>
    <property type="project" value="InterPro"/>
</dbReference>
<dbReference type="Pfam" id="PF00205">
    <property type="entry name" value="TPP_enzyme_M"/>
    <property type="match status" value="1"/>
</dbReference>
<dbReference type="CDD" id="cd07035">
    <property type="entry name" value="TPP_PYR_POX_like"/>
    <property type="match status" value="1"/>
</dbReference>
<keyword evidence="6" id="KW-0460">Magnesium</keyword>